<dbReference type="AlphaFoldDB" id="A0A4C1Z0X9"/>
<dbReference type="Proteomes" id="UP000299102">
    <property type="component" value="Unassembled WGS sequence"/>
</dbReference>
<organism evidence="2 3">
    <name type="scientific">Eumeta variegata</name>
    <name type="common">Bagworm moth</name>
    <name type="synonym">Eumeta japonica</name>
    <dbReference type="NCBI Taxonomy" id="151549"/>
    <lineage>
        <taxon>Eukaryota</taxon>
        <taxon>Metazoa</taxon>
        <taxon>Ecdysozoa</taxon>
        <taxon>Arthropoda</taxon>
        <taxon>Hexapoda</taxon>
        <taxon>Insecta</taxon>
        <taxon>Pterygota</taxon>
        <taxon>Neoptera</taxon>
        <taxon>Endopterygota</taxon>
        <taxon>Lepidoptera</taxon>
        <taxon>Glossata</taxon>
        <taxon>Ditrysia</taxon>
        <taxon>Tineoidea</taxon>
        <taxon>Psychidae</taxon>
        <taxon>Oiketicinae</taxon>
        <taxon>Eumeta</taxon>
    </lineage>
</organism>
<evidence type="ECO:0000313" key="3">
    <source>
        <dbReference type="Proteomes" id="UP000299102"/>
    </source>
</evidence>
<evidence type="ECO:0000256" key="1">
    <source>
        <dbReference type="SAM" id="MobiDB-lite"/>
    </source>
</evidence>
<reference evidence="2 3" key="1">
    <citation type="journal article" date="2019" name="Commun. Biol.">
        <title>The bagworm genome reveals a unique fibroin gene that provides high tensile strength.</title>
        <authorList>
            <person name="Kono N."/>
            <person name="Nakamura H."/>
            <person name="Ohtoshi R."/>
            <person name="Tomita M."/>
            <person name="Numata K."/>
            <person name="Arakawa K."/>
        </authorList>
    </citation>
    <scope>NUCLEOTIDE SEQUENCE [LARGE SCALE GENOMIC DNA]</scope>
</reference>
<accession>A0A4C1Z0X9</accession>
<feature type="region of interest" description="Disordered" evidence="1">
    <location>
        <begin position="1"/>
        <end position="70"/>
    </location>
</feature>
<feature type="compositionally biased region" description="Basic and acidic residues" evidence="1">
    <location>
        <begin position="58"/>
        <end position="70"/>
    </location>
</feature>
<keyword evidence="3" id="KW-1185">Reference proteome</keyword>
<comment type="caution">
    <text evidence="2">The sequence shown here is derived from an EMBL/GenBank/DDBJ whole genome shotgun (WGS) entry which is preliminary data.</text>
</comment>
<sequence>MQQIPVNNKVCWNMQEDPSSQSGLRVKGFTRTRCGQDWSGKTKTRGVKTSHGPWDSFMTHDLRLDPPRAG</sequence>
<dbReference type="EMBL" id="BGZK01001562">
    <property type="protein sequence ID" value="GBP82391.1"/>
    <property type="molecule type" value="Genomic_DNA"/>
</dbReference>
<protein>
    <submittedName>
        <fullName evidence="2">Uncharacterized protein</fullName>
    </submittedName>
</protein>
<evidence type="ECO:0000313" key="2">
    <source>
        <dbReference type="EMBL" id="GBP82391.1"/>
    </source>
</evidence>
<name>A0A4C1Z0X9_EUMVA</name>
<proteinExistence type="predicted"/>
<gene>
    <name evidence="2" type="ORF">EVAR_49701_1</name>
</gene>